<dbReference type="InterPro" id="IPR044016">
    <property type="entry name" value="Big_13"/>
</dbReference>
<keyword evidence="1" id="KW-1133">Transmembrane helix</keyword>
<feature type="transmembrane region" description="Helical" evidence="1">
    <location>
        <begin position="691"/>
        <end position="711"/>
    </location>
</feature>
<dbReference type="PANTHER" id="PTHR34677">
    <property type="match status" value="1"/>
</dbReference>
<dbReference type="Gene3D" id="2.60.40.1800">
    <property type="match status" value="2"/>
</dbReference>
<dbReference type="PANTHER" id="PTHR34677:SF3">
    <property type="entry name" value="BACTERIAL IG-LIKE DOMAIN-CONTAINING PROTEIN"/>
    <property type="match status" value="1"/>
</dbReference>
<organism evidence="4 5">
    <name type="scientific">Archangium gephyra</name>
    <dbReference type="NCBI Taxonomy" id="48"/>
    <lineage>
        <taxon>Bacteria</taxon>
        <taxon>Pseudomonadati</taxon>
        <taxon>Myxococcota</taxon>
        <taxon>Myxococcia</taxon>
        <taxon>Myxococcales</taxon>
        <taxon>Cystobacterineae</taxon>
        <taxon>Archangiaceae</taxon>
        <taxon>Archangium</taxon>
    </lineage>
</organism>
<dbReference type="Proteomes" id="UP000035579">
    <property type="component" value="Chromosome"/>
</dbReference>
<evidence type="ECO:0000256" key="1">
    <source>
        <dbReference type="SAM" id="Phobius"/>
    </source>
</evidence>
<evidence type="ECO:0000313" key="4">
    <source>
        <dbReference type="EMBL" id="AKJ06804.1"/>
    </source>
</evidence>
<evidence type="ECO:0000259" key="3">
    <source>
        <dbReference type="Pfam" id="PF19077"/>
    </source>
</evidence>
<dbReference type="SUPFAM" id="SSF103647">
    <property type="entry name" value="TSP type-3 repeat"/>
    <property type="match status" value="1"/>
</dbReference>
<gene>
    <name evidence="4" type="ORF">AA314_08430</name>
</gene>
<dbReference type="InterPro" id="IPR013783">
    <property type="entry name" value="Ig-like_fold"/>
</dbReference>
<feature type="transmembrane region" description="Helical" evidence="1">
    <location>
        <begin position="657"/>
        <end position="679"/>
    </location>
</feature>
<proteinExistence type="predicted"/>
<sequence length="1415" mass="149464">MLALAVLGSGPVWARGSQGSEQAGAGGRNGQTACAREQVLQFRGTDNTRVEVASTQGFEPGSWVLVHPSDAETSWTWALVSVRSAGEQELELSRPLSRISSGRAELLAVSREEEGSARTWLERPRQGARVPGGALPVEGRAQQGSQVLIFVDGVEGARLEADASGWFAGAVELPATPGPHQLQVVSGTDGVWSLQSESVTVSSLAPPPAPVVLQPANGSATNDTTPLFSGTAQAGTTVVVAIGATDVGSTTVDAAGNWSLSLSSPLANGTYSASVRAQSTSGETSTLVTVGFRVNTTPPNVNIIEDPAARISTTSARIRFMVSGVGTLSVDCIVDGVTTSNCSSPFLLENLSEGSHVVVLLAKDDAGNVDPTPARSEFIVDITPPTVLIRSGPANPSNQRDVTFTLEASEVSRYECFLDTQPVEPSDCAATSKLYFLFEGAHTFSVRATDLTDLVGPEVSYSWTVDLTPPATPELGSPTAGALLRSSTPEISGTAEVGSTVRVLVDDTVVCTATADASRIWKCTPSSPLATNTPSNPTYELVLEAQDAAGNVSSRSAPISFRVDAVLPDTIIVSGPAPALREAQPRFVFQSTEEVEEYECIVDQKLEACGPLLEGSRPFAPGKHSVMVSAIDKAGNKDDSPATWTWTYTLYEGAGGGLLSCSAANGSALFPLGALLVLLRRRRSRSSSREMAGMGGLLAMLVVLGVGSASAQGLDLQRYKPAPGVRDVLGVYSPEVPQNDIGLHLGLSATYGHEPLVLRLAGDGSGVQSIVSNQFTAEFLASVWFSKHFEVGLALPFLTSQGGTVPDNLAVFIPENVTGTGLGDMRLVPKAVKSLNEEWSLGAVGVLSLPTSGKRNFRGSGVVGGQLMALVQWAPLKQLKLLANAGARSQPDTQVALLDLRAGNELTYALGAQWTPFSNGVFFQANVQGAAALNGQANGGRPLEVLLAAGYAPPSGSRLRGSLGGGIGMTDGYGTPKARGLVDIDWSTGEEVCSCTGDPAKDDDQDGLSNGDDVCPYLKGSAGGDGCPGDDSSKRFIGELSEFLKPERDGDGDGFLDAQDACPEEAANKNDEKFKDYKGFKDYKFYNGCAVADSDEDGILDHLDQCYKDPETRNGFAGEDGCPDEVDTVEVQLWFKTGGTTVEKSSLEKLKARLQLLTAQARLEEVSGSIPKEPNWMAARLPSARVYLTSQIQEMLASAKRTETPKVLVDAKGSKSTAAKTDPLTISLTLRIRSGLQYEWKKPEPKCRERGFAAWQLWPRIDVKTGALCDGDVVSASEAGFVLVMADESVLRMAPNSQLTLSKNKGQSQIQQGAAEIPASEAALDAPEVFGPCEKCSPYGSPTLFSWKKVTNAQRYWVQVSRGVGFTSDLRFALTESTESKLNLEAGTWFWRVLPVDSKGLTGKPSKIHSFEVKK</sequence>
<dbReference type="EMBL" id="CP011509">
    <property type="protein sequence ID" value="AKJ06804.1"/>
    <property type="molecule type" value="Genomic_DNA"/>
</dbReference>
<dbReference type="KEGG" id="age:AA314_08430"/>
<protein>
    <submittedName>
        <fullName evidence="4">T1SS secreted agglutinin RTX</fullName>
    </submittedName>
</protein>
<dbReference type="Gene3D" id="2.60.40.10">
    <property type="entry name" value="Immunoglobulins"/>
    <property type="match status" value="2"/>
</dbReference>
<dbReference type="InterPro" id="IPR028974">
    <property type="entry name" value="TSP_type-3_rpt"/>
</dbReference>
<feature type="domain" description="Ig-like" evidence="2">
    <location>
        <begin position="345"/>
        <end position="393"/>
    </location>
</feature>
<dbReference type="GO" id="GO:0005509">
    <property type="term" value="F:calcium ion binding"/>
    <property type="evidence" value="ECO:0007669"/>
    <property type="project" value="InterPro"/>
</dbReference>
<evidence type="ECO:0000313" key="5">
    <source>
        <dbReference type="Proteomes" id="UP000035579"/>
    </source>
</evidence>
<dbReference type="InterPro" id="IPR022038">
    <property type="entry name" value="Ig-like_bact"/>
</dbReference>
<dbReference type="Gene3D" id="4.10.1080.10">
    <property type="entry name" value="TSP type-3 repeat"/>
    <property type="match status" value="1"/>
</dbReference>
<evidence type="ECO:0000259" key="2">
    <source>
        <dbReference type="Pfam" id="PF13750"/>
    </source>
</evidence>
<feature type="domain" description="Bacterial Ig-like" evidence="3">
    <location>
        <begin position="219"/>
        <end position="296"/>
    </location>
</feature>
<feature type="domain" description="Bacterial Ig-like" evidence="3">
    <location>
        <begin position="483"/>
        <end position="564"/>
    </location>
</feature>
<dbReference type="Pfam" id="PF13750">
    <property type="entry name" value="Big_3_3"/>
    <property type="match status" value="1"/>
</dbReference>
<dbReference type="NCBIfam" id="NF033510">
    <property type="entry name" value="Ca_tandemer"/>
    <property type="match status" value="2"/>
</dbReference>
<name>A0AAC8QG74_9BACT</name>
<accession>A0AAC8QG74</accession>
<keyword evidence="1" id="KW-0812">Transmembrane</keyword>
<keyword evidence="1" id="KW-0472">Membrane</keyword>
<dbReference type="Pfam" id="PF19077">
    <property type="entry name" value="Big_13"/>
    <property type="match status" value="2"/>
</dbReference>
<reference evidence="4 5" key="1">
    <citation type="submission" date="2015-05" db="EMBL/GenBank/DDBJ databases">
        <title>Genome assembly of Archangium gephyra DSM 2261.</title>
        <authorList>
            <person name="Sharma G."/>
            <person name="Subramanian S."/>
        </authorList>
    </citation>
    <scope>NUCLEOTIDE SEQUENCE [LARGE SCALE GENOMIC DNA]</scope>
    <source>
        <strain evidence="4 5">DSM 2261</strain>
    </source>
</reference>